<dbReference type="RefSeq" id="WP_280629829.1">
    <property type="nucleotide sequence ID" value="NZ_CP123498.1"/>
</dbReference>
<feature type="signal peptide" evidence="1">
    <location>
        <begin position="1"/>
        <end position="21"/>
    </location>
</feature>
<keyword evidence="1" id="KW-0732">Signal</keyword>
<organism evidence="2 3">
    <name type="scientific">Arsenophonus nasoniae</name>
    <name type="common">son-killer infecting Nasonia vitripennis</name>
    <dbReference type="NCBI Taxonomy" id="638"/>
    <lineage>
        <taxon>Bacteria</taxon>
        <taxon>Pseudomonadati</taxon>
        <taxon>Pseudomonadota</taxon>
        <taxon>Gammaproteobacteria</taxon>
        <taxon>Enterobacterales</taxon>
        <taxon>Morganellaceae</taxon>
        <taxon>Arsenophonus</taxon>
    </lineage>
</organism>
<gene>
    <name evidence="2" type="ORF">QE207_06880</name>
</gene>
<dbReference type="Proteomes" id="UP001177597">
    <property type="component" value="Chromosome"/>
</dbReference>
<dbReference type="AlphaFoldDB" id="A0AA95K4U3"/>
<feature type="chain" id="PRO_5041698556" description="Secreted protein" evidence="1">
    <location>
        <begin position="22"/>
        <end position="69"/>
    </location>
</feature>
<protein>
    <recommendedName>
        <fullName evidence="4">Secreted protein</fullName>
    </recommendedName>
</protein>
<evidence type="ECO:0000313" key="3">
    <source>
        <dbReference type="Proteomes" id="UP001177597"/>
    </source>
</evidence>
<sequence length="69" mass="7446">MKSLFKIVTITSLLGFNSLSAANQEQLNPSISERTKNPAGWVDIENGYTCCPANDGKYHCDSATGPDPK</sequence>
<evidence type="ECO:0008006" key="4">
    <source>
        <dbReference type="Google" id="ProtNLM"/>
    </source>
</evidence>
<accession>A0AA95K4U3</accession>
<evidence type="ECO:0000313" key="2">
    <source>
        <dbReference type="EMBL" id="WGL96285.1"/>
    </source>
</evidence>
<evidence type="ECO:0000256" key="1">
    <source>
        <dbReference type="SAM" id="SignalP"/>
    </source>
</evidence>
<name>A0AA95K4U3_9GAMM</name>
<dbReference type="EMBL" id="CP123498">
    <property type="protein sequence ID" value="WGL96285.1"/>
    <property type="molecule type" value="Genomic_DNA"/>
</dbReference>
<reference evidence="2" key="1">
    <citation type="submission" date="2023-04" db="EMBL/GenBank/DDBJ databases">
        <title>Genome dynamics across the evolutionary transition to endosymbiosis.</title>
        <authorList>
            <person name="Siozios S."/>
            <person name="Nadal-Jimenez P."/>
            <person name="Azagi T."/>
            <person name="Sprong H."/>
            <person name="Frost C.L."/>
            <person name="Parratt S.R."/>
            <person name="Taylor G."/>
            <person name="Brettell L."/>
            <person name="Lew K.C."/>
            <person name="Croft L."/>
            <person name="King K.C."/>
            <person name="Brockhurst M.A."/>
            <person name="Hypsa V."/>
            <person name="Novakova E."/>
            <person name="Darby A.C."/>
            <person name="Hurst G.D.D."/>
        </authorList>
    </citation>
    <scope>NUCLEOTIDE SEQUENCE</scope>
    <source>
        <strain evidence="2">AIh</strain>
    </source>
</reference>
<proteinExistence type="predicted"/>